<dbReference type="Gene3D" id="2.40.170.20">
    <property type="entry name" value="TonB-dependent receptor, beta-barrel domain"/>
    <property type="match status" value="1"/>
</dbReference>
<evidence type="ECO:0000256" key="1">
    <source>
        <dbReference type="ARBA" id="ARBA00004571"/>
    </source>
</evidence>
<proteinExistence type="inferred from homology"/>
<evidence type="ECO:0000256" key="5">
    <source>
        <dbReference type="ARBA" id="ARBA00022729"/>
    </source>
</evidence>
<dbReference type="Pfam" id="PF00593">
    <property type="entry name" value="TonB_dep_Rec_b-barrel"/>
    <property type="match status" value="1"/>
</dbReference>
<dbReference type="PANTHER" id="PTHR30069:SF29">
    <property type="entry name" value="HEMOGLOBIN AND HEMOGLOBIN-HAPTOGLOBIN-BINDING PROTEIN 1-RELATED"/>
    <property type="match status" value="1"/>
</dbReference>
<keyword evidence="7 10" id="KW-0472">Membrane</keyword>
<dbReference type="InterPro" id="IPR008969">
    <property type="entry name" value="CarboxyPept-like_regulatory"/>
</dbReference>
<feature type="domain" description="TonB-dependent receptor-like beta-barrel" evidence="13">
    <location>
        <begin position="239"/>
        <end position="729"/>
    </location>
</feature>
<dbReference type="PANTHER" id="PTHR30069">
    <property type="entry name" value="TONB-DEPENDENT OUTER MEMBRANE RECEPTOR"/>
    <property type="match status" value="1"/>
</dbReference>
<dbReference type="Proteomes" id="UP000183209">
    <property type="component" value="Unassembled WGS sequence"/>
</dbReference>
<accession>A0A1I6UIX7</accession>
<keyword evidence="5" id="KW-0732">Signal</keyword>
<feature type="region of interest" description="Disordered" evidence="12">
    <location>
        <begin position="374"/>
        <end position="401"/>
    </location>
</feature>
<dbReference type="EMBL" id="FPAG01000007">
    <property type="protein sequence ID" value="SFT01415.1"/>
    <property type="molecule type" value="Genomic_DNA"/>
</dbReference>
<protein>
    <submittedName>
        <fullName evidence="15">Iron complex outermembrane recepter protein</fullName>
    </submittedName>
</protein>
<feature type="compositionally biased region" description="Basic and acidic residues" evidence="12">
    <location>
        <begin position="392"/>
        <end position="401"/>
    </location>
</feature>
<dbReference type="Gene3D" id="2.60.40.1120">
    <property type="entry name" value="Carboxypeptidase-like, regulatory domain"/>
    <property type="match status" value="1"/>
</dbReference>
<dbReference type="GO" id="GO:0009279">
    <property type="term" value="C:cell outer membrane"/>
    <property type="evidence" value="ECO:0007669"/>
    <property type="project" value="UniProtKB-SubCell"/>
</dbReference>
<dbReference type="AlphaFoldDB" id="A0A1I6UIX7"/>
<keyword evidence="2 10" id="KW-0813">Transport</keyword>
<comment type="similarity">
    <text evidence="10 11">Belongs to the TonB-dependent receptor family.</text>
</comment>
<evidence type="ECO:0000256" key="4">
    <source>
        <dbReference type="ARBA" id="ARBA00022692"/>
    </source>
</evidence>
<evidence type="ECO:0000313" key="15">
    <source>
        <dbReference type="EMBL" id="SFT01415.1"/>
    </source>
</evidence>
<evidence type="ECO:0000313" key="16">
    <source>
        <dbReference type="Proteomes" id="UP000183209"/>
    </source>
</evidence>
<reference evidence="15 16" key="1">
    <citation type="submission" date="2016-10" db="EMBL/GenBank/DDBJ databases">
        <authorList>
            <person name="de Groot N.N."/>
        </authorList>
    </citation>
    <scope>NUCLEOTIDE SEQUENCE [LARGE SCALE GENOMIC DNA]</scope>
    <source>
        <strain evidence="15 16">CGMCC 1.6114</strain>
    </source>
</reference>
<evidence type="ECO:0000256" key="11">
    <source>
        <dbReference type="RuleBase" id="RU003357"/>
    </source>
</evidence>
<dbReference type="PROSITE" id="PS52016">
    <property type="entry name" value="TONB_DEPENDENT_REC_3"/>
    <property type="match status" value="1"/>
</dbReference>
<dbReference type="InterPro" id="IPR039426">
    <property type="entry name" value="TonB-dep_rcpt-like"/>
</dbReference>
<dbReference type="InterPro" id="IPR037066">
    <property type="entry name" value="Plug_dom_sf"/>
</dbReference>
<dbReference type="InterPro" id="IPR036942">
    <property type="entry name" value="Beta-barrel_TonB_sf"/>
</dbReference>
<dbReference type="InterPro" id="IPR012910">
    <property type="entry name" value="Plug_dom"/>
</dbReference>
<dbReference type="Pfam" id="PF13715">
    <property type="entry name" value="CarbopepD_reg_2"/>
    <property type="match status" value="1"/>
</dbReference>
<dbReference type="RefSeq" id="WP_074979214.1">
    <property type="nucleotide sequence ID" value="NZ_FPAG01000007.1"/>
</dbReference>
<evidence type="ECO:0000256" key="7">
    <source>
        <dbReference type="ARBA" id="ARBA00023136"/>
    </source>
</evidence>
<organism evidence="15 16">
    <name type="scientific">Zhouia amylolytica</name>
    <dbReference type="NCBI Taxonomy" id="376730"/>
    <lineage>
        <taxon>Bacteria</taxon>
        <taxon>Pseudomonadati</taxon>
        <taxon>Bacteroidota</taxon>
        <taxon>Flavobacteriia</taxon>
        <taxon>Flavobacteriales</taxon>
        <taxon>Flavobacteriaceae</taxon>
        <taxon>Zhouia</taxon>
    </lineage>
</organism>
<keyword evidence="6 11" id="KW-0798">TonB box</keyword>
<evidence type="ECO:0000256" key="10">
    <source>
        <dbReference type="PROSITE-ProRule" id="PRU01360"/>
    </source>
</evidence>
<name>A0A1I6UIX7_9FLAO</name>
<feature type="domain" description="TonB-dependent receptor plug" evidence="14">
    <location>
        <begin position="126"/>
        <end position="221"/>
    </location>
</feature>
<evidence type="ECO:0000256" key="8">
    <source>
        <dbReference type="ARBA" id="ARBA00023170"/>
    </source>
</evidence>
<dbReference type="SUPFAM" id="SSF56935">
    <property type="entry name" value="Porins"/>
    <property type="match status" value="1"/>
</dbReference>
<sequence>MKNFIQIILLGVITIHAAHSQNTIKGVVTDAKTTNGIPFASVYFPQLEKGTETDSKGSFTIENLPDGTYKLVVSSVGFTTFTSNVKTGLTNQLSISLNPSAIEMEEVIVSTPFHKLQSDNVMKVERASISKLKAEGALTLAEGLNNISGVESVSTGVGIGKPVIRGLSGNRVLVYTQGIRLENQQFGDEHGLGVNDAGIESVEVIKGPASLLYGSDALGGVLYLNPERFANSNSSEGDINLNYYTNTLGYSTNGGFKTSGDKFKFLIRGTYSSHADYKTGARERVTNTRFNEVDLKSGIGYQSGNFISEIRYNLNKSKLGIPEEVGLQSKDRTPLEPYQEITSHIFSSKSSLFFDNSSLDVILGYTYNDRQEFEEHHHHEEEEVPGEEEHLEEEHGEEHGEEAALNMDLNTFNYNIRYNLPKLGNFETIIGVQGMYQTNKNFGEEILIPDATTSDFGLLATSHYHLEKFDFQFGIRYDIRSIDTDAHGEITDEHYIAAIDKNFNSFNASFGTKINFTDHIDLRLNIASGFRAPNLAELTSNGVHHGTNRYEIGNSNLNNERNLQTDFTLEYKNQHFEAFFDGFYNKINDYIFLEPNGETLDDNPVFNYVQEDAKLFGGETGFHLHPHPIDWLHFESSFEIVFGEQNTGEYLPLIPASSLTNTFRVEFDQDKKVVKNSYGFITLKNVFDQNNASQFETPTNSYVLLNLGLGGKISLGRQELNLNLSVNNLLDESYYSHLSRLKRDGIYNIGRNINFGINMPF</sequence>
<feature type="compositionally biased region" description="Acidic residues" evidence="12">
    <location>
        <begin position="382"/>
        <end position="391"/>
    </location>
</feature>
<keyword evidence="4 10" id="KW-0812">Transmembrane</keyword>
<dbReference type="InterPro" id="IPR000531">
    <property type="entry name" value="Beta-barrel_TonB"/>
</dbReference>
<keyword evidence="8" id="KW-0675">Receptor</keyword>
<evidence type="ECO:0000256" key="12">
    <source>
        <dbReference type="SAM" id="MobiDB-lite"/>
    </source>
</evidence>
<gene>
    <name evidence="15" type="ORF">SAMN04487906_2508</name>
</gene>
<evidence type="ECO:0000259" key="14">
    <source>
        <dbReference type="Pfam" id="PF07715"/>
    </source>
</evidence>
<evidence type="ECO:0000256" key="9">
    <source>
        <dbReference type="ARBA" id="ARBA00023237"/>
    </source>
</evidence>
<dbReference type="Gene3D" id="2.170.130.10">
    <property type="entry name" value="TonB-dependent receptor, plug domain"/>
    <property type="match status" value="1"/>
</dbReference>
<dbReference type="GO" id="GO:0044718">
    <property type="term" value="P:siderophore transmembrane transport"/>
    <property type="evidence" value="ECO:0007669"/>
    <property type="project" value="TreeGrafter"/>
</dbReference>
<evidence type="ECO:0000256" key="3">
    <source>
        <dbReference type="ARBA" id="ARBA00022452"/>
    </source>
</evidence>
<dbReference type="OrthoDB" id="9795928at2"/>
<comment type="subcellular location">
    <subcellularLocation>
        <location evidence="1 10">Cell outer membrane</location>
        <topology evidence="1 10">Multi-pass membrane protein</topology>
    </subcellularLocation>
</comment>
<evidence type="ECO:0000259" key="13">
    <source>
        <dbReference type="Pfam" id="PF00593"/>
    </source>
</evidence>
<dbReference type="Pfam" id="PF07715">
    <property type="entry name" value="Plug"/>
    <property type="match status" value="1"/>
</dbReference>
<keyword evidence="9 10" id="KW-0998">Cell outer membrane</keyword>
<evidence type="ECO:0000256" key="6">
    <source>
        <dbReference type="ARBA" id="ARBA00023077"/>
    </source>
</evidence>
<evidence type="ECO:0000256" key="2">
    <source>
        <dbReference type="ARBA" id="ARBA00022448"/>
    </source>
</evidence>
<keyword evidence="3 10" id="KW-1134">Transmembrane beta strand</keyword>
<dbReference type="GO" id="GO:0015344">
    <property type="term" value="F:siderophore uptake transmembrane transporter activity"/>
    <property type="evidence" value="ECO:0007669"/>
    <property type="project" value="TreeGrafter"/>
</dbReference>
<dbReference type="SUPFAM" id="SSF49464">
    <property type="entry name" value="Carboxypeptidase regulatory domain-like"/>
    <property type="match status" value="1"/>
</dbReference>